<feature type="domain" description="Ribbon-helix-helix protein CopG" evidence="1">
    <location>
        <begin position="4"/>
        <end position="43"/>
    </location>
</feature>
<name>A0A1F7Y390_9BACT</name>
<dbReference type="InterPro" id="IPR010985">
    <property type="entry name" value="Ribbon_hlx_hlx"/>
</dbReference>
<dbReference type="EMBL" id="MGGD01000012">
    <property type="protein sequence ID" value="OGM21369.1"/>
    <property type="molecule type" value="Genomic_DNA"/>
</dbReference>
<protein>
    <recommendedName>
        <fullName evidence="1">Ribbon-helix-helix protein CopG domain-containing protein</fullName>
    </recommendedName>
</protein>
<organism evidence="2 3">
    <name type="scientific">Candidatus Woesebacteria bacterium RIFCSPHIGHO2_01_FULL_38_26b</name>
    <dbReference type="NCBI Taxonomy" id="1802491"/>
    <lineage>
        <taxon>Bacteria</taxon>
        <taxon>Candidatus Woeseibacteriota</taxon>
    </lineage>
</organism>
<dbReference type="Pfam" id="PF01402">
    <property type="entry name" value="RHH_1"/>
    <property type="match status" value="1"/>
</dbReference>
<dbReference type="AlphaFoldDB" id="A0A1F7Y390"/>
<dbReference type="InterPro" id="IPR002145">
    <property type="entry name" value="CopG"/>
</dbReference>
<dbReference type="Proteomes" id="UP000176741">
    <property type="component" value="Unassembled WGS sequence"/>
</dbReference>
<dbReference type="InterPro" id="IPR013321">
    <property type="entry name" value="Arc_rbn_hlx_hlx"/>
</dbReference>
<evidence type="ECO:0000313" key="2">
    <source>
        <dbReference type="EMBL" id="OGM21369.1"/>
    </source>
</evidence>
<reference evidence="2 3" key="1">
    <citation type="journal article" date="2016" name="Nat. Commun.">
        <title>Thousands of microbial genomes shed light on interconnected biogeochemical processes in an aquifer system.</title>
        <authorList>
            <person name="Anantharaman K."/>
            <person name="Brown C.T."/>
            <person name="Hug L.A."/>
            <person name="Sharon I."/>
            <person name="Castelle C.J."/>
            <person name="Probst A.J."/>
            <person name="Thomas B.C."/>
            <person name="Singh A."/>
            <person name="Wilkins M.J."/>
            <person name="Karaoz U."/>
            <person name="Brodie E.L."/>
            <person name="Williams K.H."/>
            <person name="Hubbard S.S."/>
            <person name="Banfield J.F."/>
        </authorList>
    </citation>
    <scope>NUCLEOTIDE SEQUENCE [LARGE SCALE GENOMIC DNA]</scope>
</reference>
<dbReference type="SUPFAM" id="SSF47598">
    <property type="entry name" value="Ribbon-helix-helix"/>
    <property type="match status" value="1"/>
</dbReference>
<accession>A0A1F7Y390</accession>
<comment type="caution">
    <text evidence="2">The sequence shown here is derived from an EMBL/GenBank/DDBJ whole genome shotgun (WGS) entry which is preliminary data.</text>
</comment>
<dbReference type="Gene3D" id="1.10.1220.10">
    <property type="entry name" value="Met repressor-like"/>
    <property type="match status" value="1"/>
</dbReference>
<sequence length="74" mass="9094">MKRKVVSLSLPEKYFNKLEKFTEEESKSRSQLIRELLDRYEADEVWEEIFKWGAETRRKFNIKNEKDVLRIIND</sequence>
<gene>
    <name evidence="2" type="ORF">A2771_00840</name>
</gene>
<proteinExistence type="predicted"/>
<evidence type="ECO:0000259" key="1">
    <source>
        <dbReference type="Pfam" id="PF01402"/>
    </source>
</evidence>
<evidence type="ECO:0000313" key="3">
    <source>
        <dbReference type="Proteomes" id="UP000176741"/>
    </source>
</evidence>
<dbReference type="GO" id="GO:0006355">
    <property type="term" value="P:regulation of DNA-templated transcription"/>
    <property type="evidence" value="ECO:0007669"/>
    <property type="project" value="InterPro"/>
</dbReference>